<evidence type="ECO:0000256" key="2">
    <source>
        <dbReference type="ARBA" id="ARBA00022598"/>
    </source>
</evidence>
<dbReference type="InterPro" id="IPR045851">
    <property type="entry name" value="AMP-bd_C_sf"/>
</dbReference>
<accession>A0A3Q9IQD5</accession>
<dbReference type="GO" id="GO:0031956">
    <property type="term" value="F:medium-chain fatty acid-CoA ligase activity"/>
    <property type="evidence" value="ECO:0007669"/>
    <property type="project" value="TreeGrafter"/>
</dbReference>
<dbReference type="RefSeq" id="WP_106480998.1">
    <property type="nucleotide sequence ID" value="NZ_CP032819.1"/>
</dbReference>
<dbReference type="KEGG" id="buy:D8S85_12825"/>
<proteinExistence type="inferred from homology"/>
<evidence type="ECO:0000259" key="3">
    <source>
        <dbReference type="Pfam" id="PF00501"/>
    </source>
</evidence>
<dbReference type="PANTHER" id="PTHR43201:SF5">
    <property type="entry name" value="MEDIUM-CHAIN ACYL-COA LIGASE ACSF2, MITOCHONDRIAL"/>
    <property type="match status" value="1"/>
</dbReference>
<sequence>MGINIKLNGIQHKNLETLKNSVDPDISSFLQEWYDSHDHVIGHTSGSTGIPKEIRLLKKDMIASARLTNEFFNIRPSSNLLLCLSPKYIAGKMMIVRTILSGANLITVKPSSSPLQNITEDIDFAALVPMQVATSLSSPDTATKLARVKQIIIGGAAVSPTLEQQLQQIPAACYGTYGMTETVSHIALRQINGEGSSPYYFALGKVTFEKDERECLIIHAPHLQQQTFVTNDIIQLADTTHFEWLGRYDNVINSGGIKLFPEKIESRIAPLIPQRFFITSEPDSRLGQKAVLVIESASWSSTECQKLLGQLRSCLSPYEIPKEIYFQEHFNETYSGKIIRKIE</sequence>
<dbReference type="SUPFAM" id="SSF56801">
    <property type="entry name" value="Acetyl-CoA synthetase-like"/>
    <property type="match status" value="1"/>
</dbReference>
<protein>
    <submittedName>
        <fullName evidence="4">AMP-dependent synthetase</fullName>
    </submittedName>
</protein>
<keyword evidence="2" id="KW-0436">Ligase</keyword>
<dbReference type="Pfam" id="PF00501">
    <property type="entry name" value="AMP-binding"/>
    <property type="match status" value="1"/>
</dbReference>
<dbReference type="PANTHER" id="PTHR43201">
    <property type="entry name" value="ACYL-COA SYNTHETASE"/>
    <property type="match status" value="1"/>
</dbReference>
<evidence type="ECO:0000313" key="4">
    <source>
        <dbReference type="EMBL" id="AZS30343.1"/>
    </source>
</evidence>
<dbReference type="InterPro" id="IPR020845">
    <property type="entry name" value="AMP-binding_CS"/>
</dbReference>
<dbReference type="EMBL" id="CP032819">
    <property type="protein sequence ID" value="AZS30343.1"/>
    <property type="molecule type" value="Genomic_DNA"/>
</dbReference>
<evidence type="ECO:0000256" key="1">
    <source>
        <dbReference type="ARBA" id="ARBA00006432"/>
    </source>
</evidence>
<dbReference type="PROSITE" id="PS00455">
    <property type="entry name" value="AMP_BINDING"/>
    <property type="match status" value="1"/>
</dbReference>
<dbReference type="GO" id="GO:0006631">
    <property type="term" value="P:fatty acid metabolic process"/>
    <property type="evidence" value="ECO:0007669"/>
    <property type="project" value="TreeGrafter"/>
</dbReference>
<dbReference type="Gene3D" id="3.40.50.12780">
    <property type="entry name" value="N-terminal domain of ligase-like"/>
    <property type="match status" value="1"/>
</dbReference>
<reference evidence="4 5" key="1">
    <citation type="submission" date="2018-10" db="EMBL/GenBank/DDBJ databases">
        <title>Butyricimonas faecalis sp. nov., isolated from human faeces and emended description of the genus Butyricimonas.</title>
        <authorList>
            <person name="Le Roy T."/>
            <person name="Van der Smissen P."/>
            <person name="Paquot A."/>
            <person name="Delzenne N."/>
            <person name="Muccioli G."/>
            <person name="Collet J.-F."/>
            <person name="Cani P.D."/>
        </authorList>
    </citation>
    <scope>NUCLEOTIDE SEQUENCE [LARGE SCALE GENOMIC DNA]</scope>
    <source>
        <strain evidence="4 5">H184</strain>
    </source>
</reference>
<dbReference type="OrthoDB" id="8870348at2"/>
<dbReference type="Gene3D" id="3.30.300.30">
    <property type="match status" value="1"/>
</dbReference>
<dbReference type="Proteomes" id="UP000270673">
    <property type="component" value="Chromosome"/>
</dbReference>
<evidence type="ECO:0000313" key="5">
    <source>
        <dbReference type="Proteomes" id="UP000270673"/>
    </source>
</evidence>
<organism evidence="4 5">
    <name type="scientific">Butyricimonas faecalis</name>
    <dbReference type="NCBI Taxonomy" id="2093856"/>
    <lineage>
        <taxon>Bacteria</taxon>
        <taxon>Pseudomonadati</taxon>
        <taxon>Bacteroidota</taxon>
        <taxon>Bacteroidia</taxon>
        <taxon>Bacteroidales</taxon>
        <taxon>Odoribacteraceae</taxon>
        <taxon>Butyricimonas</taxon>
    </lineage>
</organism>
<dbReference type="AlphaFoldDB" id="A0A3Q9IQD5"/>
<dbReference type="InterPro" id="IPR000873">
    <property type="entry name" value="AMP-dep_synth/lig_dom"/>
</dbReference>
<gene>
    <name evidence="4" type="ORF">D8S85_12825</name>
</gene>
<comment type="similarity">
    <text evidence="1">Belongs to the ATP-dependent AMP-binding enzyme family.</text>
</comment>
<name>A0A3Q9IQD5_9BACT</name>
<feature type="domain" description="AMP-dependent synthetase/ligase" evidence="3">
    <location>
        <begin position="35"/>
        <end position="192"/>
    </location>
</feature>
<keyword evidence="5" id="KW-1185">Reference proteome</keyword>
<dbReference type="InterPro" id="IPR042099">
    <property type="entry name" value="ANL_N_sf"/>
</dbReference>